<organism evidence="9 10">
    <name type="scientific">Vermiconidia calcicola</name>
    <dbReference type="NCBI Taxonomy" id="1690605"/>
    <lineage>
        <taxon>Eukaryota</taxon>
        <taxon>Fungi</taxon>
        <taxon>Dikarya</taxon>
        <taxon>Ascomycota</taxon>
        <taxon>Pezizomycotina</taxon>
        <taxon>Dothideomycetes</taxon>
        <taxon>Dothideomycetidae</taxon>
        <taxon>Mycosphaerellales</taxon>
        <taxon>Extremaceae</taxon>
        <taxon>Vermiconidia</taxon>
    </lineage>
</organism>
<evidence type="ECO:0000256" key="3">
    <source>
        <dbReference type="ARBA" id="ARBA00022980"/>
    </source>
</evidence>
<accession>A0AAV9Q8N7</accession>
<keyword evidence="10" id="KW-1185">Reference proteome</keyword>
<dbReference type="AlphaFoldDB" id="A0AAV9Q8N7"/>
<dbReference type="GO" id="GO:0003735">
    <property type="term" value="F:structural constituent of ribosome"/>
    <property type="evidence" value="ECO:0007669"/>
    <property type="project" value="TreeGrafter"/>
</dbReference>
<protein>
    <recommendedName>
        <fullName evidence="7">Large ribosomal subunit protein mL54</fullName>
    </recommendedName>
</protein>
<dbReference type="PANTHER" id="PTHR28595:SF1">
    <property type="entry name" value="LARGE RIBOSOMAL SUBUNIT PROTEIN ML54"/>
    <property type="match status" value="1"/>
</dbReference>
<name>A0AAV9Q8N7_9PEZI</name>
<feature type="region of interest" description="Disordered" evidence="8">
    <location>
        <begin position="42"/>
        <end position="122"/>
    </location>
</feature>
<dbReference type="Pfam" id="PF08561">
    <property type="entry name" value="Ribosomal_L37"/>
    <property type="match status" value="1"/>
</dbReference>
<reference evidence="9 10" key="1">
    <citation type="submission" date="2023-06" db="EMBL/GenBank/DDBJ databases">
        <title>Black Yeasts Isolated from many extreme environments.</title>
        <authorList>
            <person name="Coleine C."/>
            <person name="Stajich J.E."/>
            <person name="Selbmann L."/>
        </authorList>
    </citation>
    <scope>NUCLEOTIDE SEQUENCE [LARGE SCALE GENOMIC DNA]</scope>
    <source>
        <strain evidence="9 10">CCFEE 5887</strain>
    </source>
</reference>
<dbReference type="EMBL" id="JAXLQG010000008">
    <property type="protein sequence ID" value="KAK5536624.1"/>
    <property type="molecule type" value="Genomic_DNA"/>
</dbReference>
<feature type="region of interest" description="Disordered" evidence="8">
    <location>
        <begin position="178"/>
        <end position="236"/>
    </location>
</feature>
<evidence type="ECO:0000256" key="6">
    <source>
        <dbReference type="ARBA" id="ARBA00033752"/>
    </source>
</evidence>
<sequence>MICSSCRRTFLTRLRSIHLQPIQSSQPPSFSIPFARTVATVPSTPNAAPPQAPPSIAIDGVGNPSQSSNTAGKSQPLSEPHTPSTSTAKSGSGGPDSTKNTTTPKKPSSRPKSSVPGGAVLHGLGYTKAQPKITAMEDDEYPDWLWTLLDDKNTTLGGEKVDLSAMTNKQRTRYEKKQARLLEDTPKTVPVHEQSKDLTGPEDDAIVSLQRRQEITKSARGARRRSIRESNFLKSM</sequence>
<proteinExistence type="inferred from homology"/>
<feature type="compositionally biased region" description="Low complexity" evidence="8">
    <location>
        <begin position="95"/>
        <end position="114"/>
    </location>
</feature>
<keyword evidence="3" id="KW-0689">Ribosomal protein</keyword>
<evidence type="ECO:0000256" key="4">
    <source>
        <dbReference type="ARBA" id="ARBA00023128"/>
    </source>
</evidence>
<comment type="subcellular location">
    <subcellularLocation>
        <location evidence="1">Mitochondrion</location>
    </subcellularLocation>
</comment>
<gene>
    <name evidence="9" type="ORF">LTR25_005298</name>
</gene>
<keyword evidence="4" id="KW-0496">Mitochondrion</keyword>
<evidence type="ECO:0000256" key="1">
    <source>
        <dbReference type="ARBA" id="ARBA00004173"/>
    </source>
</evidence>
<comment type="similarity">
    <text evidence="6">Belongs to the mitochondrion-specific ribosomal protein mL54 family.</text>
</comment>
<comment type="caution">
    <text evidence="9">The sequence shown here is derived from an EMBL/GenBank/DDBJ whole genome shotgun (WGS) entry which is preliminary data.</text>
</comment>
<dbReference type="PANTHER" id="PTHR28595">
    <property type="entry name" value="39S RIBOSOMAL PROTEIN L54, MITOCHONDRIAL"/>
    <property type="match status" value="1"/>
</dbReference>
<evidence type="ECO:0000256" key="7">
    <source>
        <dbReference type="ARBA" id="ARBA00035179"/>
    </source>
</evidence>
<evidence type="ECO:0000256" key="8">
    <source>
        <dbReference type="SAM" id="MobiDB-lite"/>
    </source>
</evidence>
<evidence type="ECO:0000313" key="10">
    <source>
        <dbReference type="Proteomes" id="UP001345827"/>
    </source>
</evidence>
<dbReference type="Proteomes" id="UP001345827">
    <property type="component" value="Unassembled WGS sequence"/>
</dbReference>
<evidence type="ECO:0000256" key="2">
    <source>
        <dbReference type="ARBA" id="ARBA00022946"/>
    </source>
</evidence>
<evidence type="ECO:0000313" key="9">
    <source>
        <dbReference type="EMBL" id="KAK5536624.1"/>
    </source>
</evidence>
<feature type="compositionally biased region" description="Polar residues" evidence="8">
    <location>
        <begin position="63"/>
        <end position="90"/>
    </location>
</feature>
<keyword evidence="5" id="KW-0687">Ribonucleoprotein</keyword>
<dbReference type="GO" id="GO:0005762">
    <property type="term" value="C:mitochondrial large ribosomal subunit"/>
    <property type="evidence" value="ECO:0007669"/>
    <property type="project" value="TreeGrafter"/>
</dbReference>
<evidence type="ECO:0000256" key="5">
    <source>
        <dbReference type="ARBA" id="ARBA00023274"/>
    </source>
</evidence>
<dbReference type="InterPro" id="IPR013870">
    <property type="entry name" value="Ribosomal_mL54"/>
</dbReference>
<keyword evidence="2" id="KW-0809">Transit peptide</keyword>